<evidence type="ECO:0000259" key="2">
    <source>
        <dbReference type="Pfam" id="PF00857"/>
    </source>
</evidence>
<protein>
    <submittedName>
        <fullName evidence="3">Cysteine hydrolase</fullName>
    </submittedName>
</protein>
<evidence type="ECO:0000313" key="3">
    <source>
        <dbReference type="EMBL" id="WGK83770.1"/>
    </source>
</evidence>
<organism evidence="3 4">
    <name type="scientific">Vibrio aestuarianus</name>
    <dbReference type="NCBI Taxonomy" id="28171"/>
    <lineage>
        <taxon>Bacteria</taxon>
        <taxon>Pseudomonadati</taxon>
        <taxon>Pseudomonadota</taxon>
        <taxon>Gammaproteobacteria</taxon>
        <taxon>Vibrionales</taxon>
        <taxon>Vibrionaceae</taxon>
        <taxon>Vibrio</taxon>
    </lineage>
</organism>
<proteinExistence type="predicted"/>
<dbReference type="SUPFAM" id="SSF52499">
    <property type="entry name" value="Isochorismatase-like hydrolases"/>
    <property type="match status" value="1"/>
</dbReference>
<reference evidence="3" key="1">
    <citation type="submission" date="2022-02" db="EMBL/GenBank/DDBJ databases">
        <title>Emergence and expansion in Europe of a Vibrio aestuarianus clonal complex pathogenic for oysters.</title>
        <authorList>
            <person name="Mesnil A."/>
            <person name="Travers M.-A."/>
        </authorList>
    </citation>
    <scope>NUCLEOTIDE SEQUENCE</scope>
    <source>
        <strain evidence="3">U29</strain>
    </source>
</reference>
<dbReference type="InterPro" id="IPR036380">
    <property type="entry name" value="Isochorismatase-like_sf"/>
</dbReference>
<accession>A0AAX3U8B4</accession>
<dbReference type="EMBL" id="CP118710">
    <property type="protein sequence ID" value="WGK83770.1"/>
    <property type="molecule type" value="Genomic_DNA"/>
</dbReference>
<dbReference type="Gene3D" id="3.40.50.850">
    <property type="entry name" value="Isochorismatase-like"/>
    <property type="match status" value="1"/>
</dbReference>
<keyword evidence="1 3" id="KW-0378">Hydrolase</keyword>
<evidence type="ECO:0000256" key="1">
    <source>
        <dbReference type="ARBA" id="ARBA00022801"/>
    </source>
</evidence>
<dbReference type="InterPro" id="IPR050272">
    <property type="entry name" value="Isochorismatase-like_hydrls"/>
</dbReference>
<dbReference type="RefSeq" id="WP_053310564.1">
    <property type="nucleotide sequence ID" value="NZ_CP118710.1"/>
</dbReference>
<feature type="domain" description="Isochorismatase-like" evidence="2">
    <location>
        <begin position="4"/>
        <end position="186"/>
    </location>
</feature>
<dbReference type="InterPro" id="IPR000868">
    <property type="entry name" value="Isochorismatase-like_dom"/>
</dbReference>
<sequence>MNNALLVIDFINDIVHPNGKISSSAAHTQQQNAIYNANLALSHAREHDWITILIKVGFDENYHLQPKNSPMFGMANRYKALQLGSWGTEFHSSLDVQPCDFVIEKPRVSGFYATPLDTLLRANKIEHLYLCGVSTTWAIESTVRDAHDRDYLVTVIENACSAKNEQTHQKSIEALSHIAKIITVDQISH</sequence>
<dbReference type="AlphaFoldDB" id="A0AAX3U8B4"/>
<dbReference type="CDD" id="cd00431">
    <property type="entry name" value="cysteine_hydrolases"/>
    <property type="match status" value="1"/>
</dbReference>
<evidence type="ECO:0000313" key="4">
    <source>
        <dbReference type="Proteomes" id="UP001239257"/>
    </source>
</evidence>
<dbReference type="PANTHER" id="PTHR43540:SF1">
    <property type="entry name" value="ISOCHORISMATASE HYDROLASE"/>
    <property type="match status" value="1"/>
</dbReference>
<dbReference type="Pfam" id="PF00857">
    <property type="entry name" value="Isochorismatase"/>
    <property type="match status" value="1"/>
</dbReference>
<name>A0AAX3U8B4_9VIBR</name>
<dbReference type="PANTHER" id="PTHR43540">
    <property type="entry name" value="PEROXYUREIDOACRYLATE/UREIDOACRYLATE AMIDOHYDROLASE-RELATED"/>
    <property type="match status" value="1"/>
</dbReference>
<dbReference type="Proteomes" id="UP001239257">
    <property type="component" value="Chromosome 2"/>
</dbReference>
<dbReference type="GO" id="GO:0016787">
    <property type="term" value="F:hydrolase activity"/>
    <property type="evidence" value="ECO:0007669"/>
    <property type="project" value="UniProtKB-KW"/>
</dbReference>
<gene>
    <name evidence="3" type="ORF">PYE51_15290</name>
</gene>